<protein>
    <submittedName>
        <fullName evidence="2">HNH endonuclease</fullName>
    </submittedName>
</protein>
<dbReference type="Gene3D" id="1.10.30.50">
    <property type="match status" value="1"/>
</dbReference>
<feature type="domain" description="HNH nuclease" evidence="1">
    <location>
        <begin position="35"/>
        <end position="92"/>
    </location>
</feature>
<sequence>MGKLKTLRPRVQTMDVRIVKPMVIADNRMTGYKLQQRRMRLWRHNPCCVKCGRVTEYPHGFELDHIVPLYLGGEDADGNCQILCNGPEGCHGKKTRDDMNQLK</sequence>
<evidence type="ECO:0000313" key="3">
    <source>
        <dbReference type="Proteomes" id="UP000192722"/>
    </source>
</evidence>
<evidence type="ECO:0000313" key="2">
    <source>
        <dbReference type="EMBL" id="ORJ19883.1"/>
    </source>
</evidence>
<keyword evidence="3" id="KW-1185">Reference proteome</keyword>
<gene>
    <name evidence="2" type="ORF">BS639_17990</name>
</gene>
<dbReference type="SMART" id="SM00507">
    <property type="entry name" value="HNHc"/>
    <property type="match status" value="1"/>
</dbReference>
<keyword evidence="2" id="KW-0255">Endonuclease</keyword>
<dbReference type="Proteomes" id="UP000192722">
    <property type="component" value="Unassembled WGS sequence"/>
</dbReference>
<dbReference type="Pfam" id="PF01844">
    <property type="entry name" value="HNH"/>
    <property type="match status" value="1"/>
</dbReference>
<keyword evidence="2" id="KW-0540">Nuclease</keyword>
<evidence type="ECO:0000259" key="1">
    <source>
        <dbReference type="SMART" id="SM00507"/>
    </source>
</evidence>
<dbReference type="CDD" id="cd00085">
    <property type="entry name" value="HNHc"/>
    <property type="match status" value="1"/>
</dbReference>
<dbReference type="InterPro" id="IPR003615">
    <property type="entry name" value="HNH_nuc"/>
</dbReference>
<organism evidence="2 3">
    <name type="scientific">Rouxiella silvae</name>
    <dbReference type="NCBI Taxonomy" id="1646373"/>
    <lineage>
        <taxon>Bacteria</taxon>
        <taxon>Pseudomonadati</taxon>
        <taxon>Pseudomonadota</taxon>
        <taxon>Gammaproteobacteria</taxon>
        <taxon>Enterobacterales</taxon>
        <taxon>Yersiniaceae</taxon>
        <taxon>Rouxiella</taxon>
    </lineage>
</organism>
<dbReference type="EMBL" id="MRWD01000047">
    <property type="protein sequence ID" value="ORJ19883.1"/>
    <property type="molecule type" value="Genomic_DNA"/>
</dbReference>
<proteinExistence type="predicted"/>
<comment type="caution">
    <text evidence="2">The sequence shown here is derived from an EMBL/GenBank/DDBJ whole genome shotgun (WGS) entry which is preliminary data.</text>
</comment>
<accession>A0ABX3TXF6</accession>
<dbReference type="GO" id="GO:0004519">
    <property type="term" value="F:endonuclease activity"/>
    <property type="evidence" value="ECO:0007669"/>
    <property type="project" value="UniProtKB-KW"/>
</dbReference>
<dbReference type="RefSeq" id="WP_084983888.1">
    <property type="nucleotide sequence ID" value="NZ_CBCSCF010000001.1"/>
</dbReference>
<dbReference type="InterPro" id="IPR002711">
    <property type="entry name" value="HNH"/>
</dbReference>
<keyword evidence="2" id="KW-0378">Hydrolase</keyword>
<reference evidence="2 3" key="1">
    <citation type="journal article" date="2017" name="Int. J. Syst. Evol. Microbiol.">
        <title>Rouxiella badensis sp. nov. and Rouxiella silvae sp. nov. isolated from peat bog soil in Germany and emendation of the genus description.</title>
        <authorList>
            <person name="Le Fleche-Mateos A."/>
            <person name="Kugler J.H."/>
            <person name="Hansen S.H."/>
            <person name="Syldatk C."/>
            <person name="Hausmann R."/>
            <person name="Lomprez F."/>
            <person name="Vandenbogaert M."/>
            <person name="Manuguerra J.C."/>
            <person name="Grimont P.A."/>
        </authorList>
    </citation>
    <scope>NUCLEOTIDE SEQUENCE [LARGE SCALE GENOMIC DNA]</scope>
    <source>
        <strain evidence="2 3">213</strain>
    </source>
</reference>
<name>A0ABX3TXF6_9GAMM</name>